<evidence type="ECO:0000313" key="1">
    <source>
        <dbReference type="EMBL" id="CAK0831798.1"/>
    </source>
</evidence>
<name>A0ABN9SJ80_9DINO</name>
<dbReference type="Proteomes" id="UP001189429">
    <property type="component" value="Unassembled WGS sequence"/>
</dbReference>
<dbReference type="SUPFAM" id="SSF56219">
    <property type="entry name" value="DNase I-like"/>
    <property type="match status" value="1"/>
</dbReference>
<protein>
    <recommendedName>
        <fullName evidence="3">Endonuclease/exonuclease/phosphatase domain-containing protein</fullName>
    </recommendedName>
</protein>
<dbReference type="Gene3D" id="3.60.10.10">
    <property type="entry name" value="Endonuclease/exonuclease/phosphatase"/>
    <property type="match status" value="1"/>
</dbReference>
<dbReference type="InterPro" id="IPR036691">
    <property type="entry name" value="Endo/exonu/phosph_ase_sf"/>
</dbReference>
<sequence length="567" mass="62839">MRRVLDRQTGGVETGQFTLLALLTPVLGGKVTPVQQVLNMLSEMKTKGEKMMDEEQKIYAEYSEWADDKTKELGYSIKTEEALIEKLTAFIEDSEGKSAALKLPRDVSAFWSDGTSHQAGVGVLIRHSFLLNFNPCSEEDWVEIVPGRVAVLRLRSPHGALDIVSVYLSTGPSQGAPQERPECFRRMSQHLRPADKVLTVVACDFNFVTDARDRVTKSTGEWSGAGDARNAADFKQLLGDIFEFHELEQPSFPHECALARSRLDRPLPTSPVDGPAWARRVKLECQDRHRTEDFPGSAFRRPILPQLAIRTVTLNTHQHSQGPAGEEHMLTKLKRLLPDASTSLNALVDVNGRIADDPGEMGTVCLGQMISLTIWKVFGSFGNWGVEVLHGAMVDLMRDREFNRRALCCLPEKPTGVDTDRGEYFEASAARPLAIVSTDNMLWHVVGVDYEATTASLTAEHGGMVLFGFKAAFPSESKEYVLGVLSFLGVLRQCMNLEAPLDSVLALEAQALRLAAEGPRHWIMPRDCWYLKGLHGEARSFTSLRIMALAAQARAAACGLVRRRFGY</sequence>
<keyword evidence="2" id="KW-1185">Reference proteome</keyword>
<comment type="caution">
    <text evidence="1">The sequence shown here is derived from an EMBL/GenBank/DDBJ whole genome shotgun (WGS) entry which is preliminary data.</text>
</comment>
<evidence type="ECO:0000313" key="2">
    <source>
        <dbReference type="Proteomes" id="UP001189429"/>
    </source>
</evidence>
<gene>
    <name evidence="1" type="ORF">PCOR1329_LOCUS30054</name>
</gene>
<organism evidence="1 2">
    <name type="scientific">Prorocentrum cordatum</name>
    <dbReference type="NCBI Taxonomy" id="2364126"/>
    <lineage>
        <taxon>Eukaryota</taxon>
        <taxon>Sar</taxon>
        <taxon>Alveolata</taxon>
        <taxon>Dinophyceae</taxon>
        <taxon>Prorocentrales</taxon>
        <taxon>Prorocentraceae</taxon>
        <taxon>Prorocentrum</taxon>
    </lineage>
</organism>
<dbReference type="EMBL" id="CAUYUJ010011448">
    <property type="protein sequence ID" value="CAK0831798.1"/>
    <property type="molecule type" value="Genomic_DNA"/>
</dbReference>
<proteinExistence type="predicted"/>
<accession>A0ABN9SJ80</accession>
<evidence type="ECO:0008006" key="3">
    <source>
        <dbReference type="Google" id="ProtNLM"/>
    </source>
</evidence>
<reference evidence="1" key="1">
    <citation type="submission" date="2023-10" db="EMBL/GenBank/DDBJ databases">
        <authorList>
            <person name="Chen Y."/>
            <person name="Shah S."/>
            <person name="Dougan E. K."/>
            <person name="Thang M."/>
            <person name="Chan C."/>
        </authorList>
    </citation>
    <scope>NUCLEOTIDE SEQUENCE [LARGE SCALE GENOMIC DNA]</scope>
</reference>